<gene>
    <name evidence="10" type="ORF">CC78DRAFT_478778</name>
</gene>
<comment type="similarity">
    <text evidence="8">Belongs to the methyltransferase superfamily. LaeA methyltransferase family.</text>
</comment>
<proteinExistence type="inferred from homology"/>
<keyword evidence="2 10" id="KW-0489">Methyltransferase</keyword>
<reference evidence="11" key="1">
    <citation type="journal article" date="2020" name="Stud. Mycol.">
        <title>101 Dothideomycetes genomes: A test case for predicting lifestyles and emergence of pathogens.</title>
        <authorList>
            <person name="Haridas S."/>
            <person name="Albert R."/>
            <person name="Binder M."/>
            <person name="Bloem J."/>
            <person name="LaButti K."/>
            <person name="Salamov A."/>
            <person name="Andreopoulos B."/>
            <person name="Baker S."/>
            <person name="Barry K."/>
            <person name="Bills G."/>
            <person name="Bluhm B."/>
            <person name="Cannon C."/>
            <person name="Castanera R."/>
            <person name="Culley D."/>
            <person name="Daum C."/>
            <person name="Ezra D."/>
            <person name="Gonzalez J."/>
            <person name="Henrissat B."/>
            <person name="Kuo A."/>
            <person name="Liang C."/>
            <person name="Lipzen A."/>
            <person name="Lutzoni F."/>
            <person name="Magnuson J."/>
            <person name="Mondo S."/>
            <person name="Nolan M."/>
            <person name="Ohm R."/>
            <person name="Pangilinan J."/>
            <person name="Park H.-J."/>
            <person name="Ramirez L."/>
            <person name="Alfaro M."/>
            <person name="Sun H."/>
            <person name="Tritt A."/>
            <person name="Yoshinaga Y."/>
            <person name="Zwiers L.-H."/>
            <person name="Turgeon B."/>
            <person name="Goodwin S."/>
            <person name="Spatafora J."/>
            <person name="Crous P."/>
            <person name="Grigoriev I."/>
        </authorList>
    </citation>
    <scope>NUCLEOTIDE SEQUENCE [LARGE SCALE GENOMIC DNA]</scope>
    <source>
        <strain evidence="11">CBS 304.66</strain>
    </source>
</reference>
<keyword evidence="7" id="KW-0539">Nucleus</keyword>
<organism evidence="10 11">
    <name type="scientific">Lojkania enalia</name>
    <dbReference type="NCBI Taxonomy" id="147567"/>
    <lineage>
        <taxon>Eukaryota</taxon>
        <taxon>Fungi</taxon>
        <taxon>Dikarya</taxon>
        <taxon>Ascomycota</taxon>
        <taxon>Pezizomycotina</taxon>
        <taxon>Dothideomycetes</taxon>
        <taxon>Pleosporomycetidae</taxon>
        <taxon>Pleosporales</taxon>
        <taxon>Pleosporales incertae sedis</taxon>
        <taxon>Lojkania</taxon>
    </lineage>
</organism>
<keyword evidence="11" id="KW-1185">Reference proteome</keyword>
<keyword evidence="4" id="KW-0949">S-adenosyl-L-methionine</keyword>
<sequence>MAVPASGGNYSENGRWYHGFRRGIYMYPCDEPEKDRMDIYHKLFLVARRDQLHQAPIPQNWEQPRILDLGCGTGIWAIDMADRYLHAEVVGLDLVNIQPEKIPPKLRFRVPHDYESPWSLGEDSWDLIHARMACGSVSSWPELYQKIYSHLRPGYGWIEHVEIDLEPRCDDHTLSPDSDLVKWYNYLADATARVSRPIAYNHQTRQMLQAAGFIDIQEIVIRAPYNSWPNDPHQKEIGRWYNLGITEGLDALSFAAFTRVYRWDLNEHVKPLVESVRKQICNRKIHAYNNIHIWTARRPQQ</sequence>
<dbReference type="CDD" id="cd02440">
    <property type="entry name" value="AdoMet_MTases"/>
    <property type="match status" value="1"/>
</dbReference>
<evidence type="ECO:0000313" key="11">
    <source>
        <dbReference type="Proteomes" id="UP000800093"/>
    </source>
</evidence>
<evidence type="ECO:0000256" key="5">
    <source>
        <dbReference type="ARBA" id="ARBA00023015"/>
    </source>
</evidence>
<dbReference type="EMBL" id="ML986764">
    <property type="protein sequence ID" value="KAF2258450.1"/>
    <property type="molecule type" value="Genomic_DNA"/>
</dbReference>
<evidence type="ECO:0000256" key="3">
    <source>
        <dbReference type="ARBA" id="ARBA00022679"/>
    </source>
</evidence>
<accession>A0A9P4MV07</accession>
<comment type="catalytic activity">
    <reaction evidence="9">
        <text>L-methionyl-[protein] + S-adenosyl-L-methionine = S-methyl-L-methionyl-[protein] + S-adenosyl-L-homocysteine</text>
        <dbReference type="Rhea" id="RHEA:60560"/>
        <dbReference type="Rhea" id="RHEA-COMP:12313"/>
        <dbReference type="Rhea" id="RHEA-COMP:15592"/>
        <dbReference type="ChEBI" id="CHEBI:16044"/>
        <dbReference type="ChEBI" id="CHEBI:57856"/>
        <dbReference type="ChEBI" id="CHEBI:59789"/>
        <dbReference type="ChEBI" id="CHEBI:142742"/>
    </reaction>
    <physiologicalReaction direction="left-to-right" evidence="9">
        <dbReference type="Rhea" id="RHEA:60561"/>
    </physiologicalReaction>
</comment>
<comment type="subcellular location">
    <subcellularLocation>
        <location evidence="1">Nucleus</location>
    </subcellularLocation>
</comment>
<evidence type="ECO:0000256" key="9">
    <source>
        <dbReference type="ARBA" id="ARBA00047870"/>
    </source>
</evidence>
<dbReference type="InterPro" id="IPR029063">
    <property type="entry name" value="SAM-dependent_MTases_sf"/>
</dbReference>
<keyword evidence="6" id="KW-0804">Transcription</keyword>
<dbReference type="PANTHER" id="PTHR43591:SF30">
    <property type="entry name" value="PROTEIN-METHIONINE METHYLTRANSFERASE LAEA"/>
    <property type="match status" value="1"/>
</dbReference>
<comment type="caution">
    <text evidence="10">The sequence shown here is derived from an EMBL/GenBank/DDBJ whole genome shotgun (WGS) entry which is preliminary data.</text>
</comment>
<keyword evidence="5" id="KW-0805">Transcription regulation</keyword>
<evidence type="ECO:0000256" key="7">
    <source>
        <dbReference type="ARBA" id="ARBA00023242"/>
    </source>
</evidence>
<dbReference type="Proteomes" id="UP000800093">
    <property type="component" value="Unassembled WGS sequence"/>
</dbReference>
<dbReference type="GO" id="GO:0005634">
    <property type="term" value="C:nucleus"/>
    <property type="evidence" value="ECO:0007669"/>
    <property type="project" value="UniProtKB-SubCell"/>
</dbReference>
<dbReference type="GO" id="GO:0008168">
    <property type="term" value="F:methyltransferase activity"/>
    <property type="evidence" value="ECO:0007669"/>
    <property type="project" value="UniProtKB-KW"/>
</dbReference>
<dbReference type="GO" id="GO:0032259">
    <property type="term" value="P:methylation"/>
    <property type="evidence" value="ECO:0007669"/>
    <property type="project" value="UniProtKB-KW"/>
</dbReference>
<evidence type="ECO:0000256" key="6">
    <source>
        <dbReference type="ARBA" id="ARBA00023163"/>
    </source>
</evidence>
<evidence type="ECO:0000313" key="10">
    <source>
        <dbReference type="EMBL" id="KAF2258450.1"/>
    </source>
</evidence>
<dbReference type="OrthoDB" id="2013972at2759"/>
<dbReference type="AlphaFoldDB" id="A0A9P4MV07"/>
<dbReference type="Pfam" id="PF13489">
    <property type="entry name" value="Methyltransf_23"/>
    <property type="match status" value="1"/>
</dbReference>
<evidence type="ECO:0000256" key="8">
    <source>
        <dbReference type="ARBA" id="ARBA00038158"/>
    </source>
</evidence>
<evidence type="ECO:0000256" key="1">
    <source>
        <dbReference type="ARBA" id="ARBA00004123"/>
    </source>
</evidence>
<evidence type="ECO:0000256" key="2">
    <source>
        <dbReference type="ARBA" id="ARBA00022603"/>
    </source>
</evidence>
<dbReference type="Gene3D" id="3.40.50.150">
    <property type="entry name" value="Vaccinia Virus protein VP39"/>
    <property type="match status" value="1"/>
</dbReference>
<name>A0A9P4MV07_9PLEO</name>
<evidence type="ECO:0000256" key="4">
    <source>
        <dbReference type="ARBA" id="ARBA00022691"/>
    </source>
</evidence>
<protein>
    <submittedName>
        <fullName evidence="10">Methyltransferase LaeA</fullName>
    </submittedName>
</protein>
<dbReference type="PANTHER" id="PTHR43591">
    <property type="entry name" value="METHYLTRANSFERASE"/>
    <property type="match status" value="1"/>
</dbReference>
<keyword evidence="3" id="KW-0808">Transferase</keyword>
<dbReference type="SUPFAM" id="SSF53335">
    <property type="entry name" value="S-adenosyl-L-methionine-dependent methyltransferases"/>
    <property type="match status" value="1"/>
</dbReference>